<dbReference type="OrthoDB" id="5302380at2759"/>
<dbReference type="InParanoid" id="A0A084QGB9"/>
<keyword evidence="2" id="KW-0472">Membrane</keyword>
<feature type="transmembrane region" description="Helical" evidence="2">
    <location>
        <begin position="1038"/>
        <end position="1057"/>
    </location>
</feature>
<keyword evidence="2" id="KW-1133">Transmembrane helix</keyword>
<dbReference type="InterPro" id="IPR058317">
    <property type="entry name" value="DUF8004"/>
</dbReference>
<feature type="transmembrane region" description="Helical" evidence="2">
    <location>
        <begin position="1097"/>
        <end position="1121"/>
    </location>
</feature>
<feature type="region of interest" description="Disordered" evidence="1">
    <location>
        <begin position="1"/>
        <end position="57"/>
    </location>
</feature>
<gene>
    <name evidence="4" type="ORF">S40285_08408</name>
</gene>
<feature type="region of interest" description="Disordered" evidence="1">
    <location>
        <begin position="854"/>
        <end position="912"/>
    </location>
</feature>
<feature type="region of interest" description="Disordered" evidence="1">
    <location>
        <begin position="1132"/>
        <end position="1162"/>
    </location>
</feature>
<feature type="compositionally biased region" description="Basic residues" evidence="1">
    <location>
        <begin position="319"/>
        <end position="332"/>
    </location>
</feature>
<accession>A0A084QGB9</accession>
<feature type="compositionally biased region" description="Gly residues" evidence="1">
    <location>
        <begin position="887"/>
        <end position="896"/>
    </location>
</feature>
<protein>
    <recommendedName>
        <fullName evidence="3">DUF8004 domain-containing protein</fullName>
    </recommendedName>
</protein>
<feature type="compositionally biased region" description="Polar residues" evidence="1">
    <location>
        <begin position="177"/>
        <end position="186"/>
    </location>
</feature>
<feature type="compositionally biased region" description="Basic residues" evidence="1">
    <location>
        <begin position="1"/>
        <end position="13"/>
    </location>
</feature>
<dbReference type="EMBL" id="KL660767">
    <property type="protein sequence ID" value="KFA63004.1"/>
    <property type="molecule type" value="Genomic_DNA"/>
</dbReference>
<dbReference type="AlphaFoldDB" id="A0A084QGB9"/>
<evidence type="ECO:0000256" key="1">
    <source>
        <dbReference type="SAM" id="MobiDB-lite"/>
    </source>
</evidence>
<sequence>MSGRSAHVRKKKTDTKASDKRPGRSKSNASSAEYDDPPPIPDFPMPSGPVGTGVGTTNARFLKFSDPMAMAAYAQDPAAAAAAAPKPGRTPSLQSGGSGGSGGDPRRDVYGQAQQGPDDYYGRPRRPTLKTEDISGIEKSGLRSMLDRRSDDVRKGIAKTFTFRKKDKDEGRRSSLDRPTSQATVRAQQHYNQEVDYGFEEPISPHMHMAMHQQWAHPTEQWETGGMAPPPNTKLPPIPQPPIKRWIGAGRPVGRWNKLRKDPELWDPNGDVLVFLCRKGQSPRPQPSFRLSSHIIEATESRYLVTLLREGFNEEDVMHHHHHQQQHHHHHLRDMPPSPAGHQDRGGGPSPMHLGHNLGRGGQPTPPVSEDASLLGEVDGQISYEMYFATSTTLSRTEQLRHQLTTRNVFALLYHSSLVGLSMYQALTDLHSRLNSYMPSDSDNVGQILNYLTARGIDDVRGDPETAVSLLAWAESPEVRWDEGWRECFIHCAGMYGELERCADFKHLTPITRALLERACLETQLRVQAAEERLAELSFNDMWSSLSLSSPAWASADRLRRMLLSHYTRLYGSWPPAAAAKGPGPASPTTGAGHGGEGAGEDMWLTRTVTMNLQRDFGALYDYLVNRDVVWDVSEARSGRKWMIVSAGANRSFAADAGGLPMTDMLIEFDNKQRFPHIPHPYPLIPESIPPTSPPVREGGGGGLFGSRKTDAKAAAAASASSSARAGAMERRVHLAYTESTNIYVLGSDFTQSDLIDAFVKFEKTDKVGEVDPATARLGRWVLIYGILQVLASVSVDAPGMRYRDGVPYHLSPRLKGTRIPPWKGAGAAGGEADEEACHELSHCWVVPRTWRAGGGPSSSAESSGGSRSASPQPLSVNTSSSKVRGVSGGGGGGGYRAASAAPPSSGGTRSVWSYGSSSAAGGGFLSDSETVASSVRTASQRGYAASGSSRGQRERGRTHRYLPIMFFAMAFVMTRIAQILTLIPTMGMLAYFVHQYTEANQLTPTSILVLFIVSVLALAWALFTLFSYHRSSANARFVSFVDLLFVGGFIAAVWFLRGIADADCTSVVRDGSWSADAGGWSVSGPSYDVRTDRGCAMLTAAFAFGIMNCVFFAWSAFVAFSHGGRISSHDDRRAYTHKTRHSHRRSHSGSRRSSHSRRVYV</sequence>
<dbReference type="Proteomes" id="UP000028524">
    <property type="component" value="Unassembled WGS sequence"/>
</dbReference>
<feature type="compositionally biased region" description="Low complexity" evidence="1">
    <location>
        <begin position="76"/>
        <end position="85"/>
    </location>
</feature>
<feature type="compositionally biased region" description="Basic residues" evidence="1">
    <location>
        <begin position="1136"/>
        <end position="1162"/>
    </location>
</feature>
<proteinExistence type="predicted"/>
<dbReference type="STRING" id="1283841.A0A084QGB9"/>
<reference evidence="4 5" key="1">
    <citation type="journal article" date="2014" name="BMC Genomics">
        <title>Comparative genome sequencing reveals chemotype-specific gene clusters in the toxigenic black mold Stachybotrys.</title>
        <authorList>
            <person name="Semeiks J."/>
            <person name="Borek D."/>
            <person name="Otwinowski Z."/>
            <person name="Grishin N.V."/>
        </authorList>
    </citation>
    <scope>NUCLEOTIDE SEQUENCE [LARGE SCALE GENOMIC DNA]</scope>
    <source>
        <strain evidence="4 5">IBT 40285</strain>
    </source>
</reference>
<dbReference type="PANTHER" id="PTHR39601">
    <property type="entry name" value="CHORIOGENIN HMINOR"/>
    <property type="match status" value="1"/>
</dbReference>
<keyword evidence="2" id="KW-0812">Transmembrane</keyword>
<dbReference type="OMA" id="IKRWIGA"/>
<feature type="compositionally biased region" description="Pro residues" evidence="1">
    <location>
        <begin position="37"/>
        <end position="47"/>
    </location>
</feature>
<feature type="compositionally biased region" description="Low complexity" evidence="1">
    <location>
        <begin position="578"/>
        <end position="591"/>
    </location>
</feature>
<feature type="domain" description="DUF8004" evidence="3">
    <location>
        <begin position="447"/>
        <end position="539"/>
    </location>
</feature>
<dbReference type="Pfam" id="PF26013">
    <property type="entry name" value="DUF8004"/>
    <property type="match status" value="1"/>
</dbReference>
<feature type="compositionally biased region" description="Low complexity" evidence="1">
    <location>
        <begin position="897"/>
        <end position="912"/>
    </location>
</feature>
<keyword evidence="5" id="KW-1185">Reference proteome</keyword>
<feature type="region of interest" description="Disordered" evidence="1">
    <location>
        <begin position="76"/>
        <end position="142"/>
    </location>
</feature>
<evidence type="ECO:0000313" key="5">
    <source>
        <dbReference type="Proteomes" id="UP000028524"/>
    </source>
</evidence>
<feature type="transmembrane region" description="Helical" evidence="2">
    <location>
        <begin position="962"/>
        <end position="994"/>
    </location>
</feature>
<feature type="region of interest" description="Disordered" evidence="1">
    <location>
        <begin position="578"/>
        <end position="599"/>
    </location>
</feature>
<feature type="compositionally biased region" description="Basic and acidic residues" evidence="1">
    <location>
        <begin position="164"/>
        <end position="176"/>
    </location>
</feature>
<feature type="region of interest" description="Disordered" evidence="1">
    <location>
        <begin position="164"/>
        <end position="186"/>
    </location>
</feature>
<evidence type="ECO:0000259" key="3">
    <source>
        <dbReference type="Pfam" id="PF26013"/>
    </source>
</evidence>
<evidence type="ECO:0000256" key="2">
    <source>
        <dbReference type="SAM" id="Phobius"/>
    </source>
</evidence>
<feature type="compositionally biased region" description="Low complexity" evidence="1">
    <location>
        <begin position="858"/>
        <end position="872"/>
    </location>
</feature>
<dbReference type="PANTHER" id="PTHR39601:SF2">
    <property type="entry name" value="CHORIOGENIN HMINOR"/>
    <property type="match status" value="1"/>
</dbReference>
<organism evidence="4 5">
    <name type="scientific">Stachybotrys chlorohalonatus (strain IBT 40285)</name>
    <dbReference type="NCBI Taxonomy" id="1283841"/>
    <lineage>
        <taxon>Eukaryota</taxon>
        <taxon>Fungi</taxon>
        <taxon>Dikarya</taxon>
        <taxon>Ascomycota</taxon>
        <taxon>Pezizomycotina</taxon>
        <taxon>Sordariomycetes</taxon>
        <taxon>Hypocreomycetidae</taxon>
        <taxon>Hypocreales</taxon>
        <taxon>Stachybotryaceae</taxon>
        <taxon>Stachybotrys</taxon>
    </lineage>
</organism>
<evidence type="ECO:0000313" key="4">
    <source>
        <dbReference type="EMBL" id="KFA63004.1"/>
    </source>
</evidence>
<dbReference type="HOGENOM" id="CLU_007785_0_0_1"/>
<name>A0A084QGB9_STAC4</name>
<feature type="transmembrane region" description="Helical" evidence="2">
    <location>
        <begin position="1006"/>
        <end position="1026"/>
    </location>
</feature>
<feature type="region of interest" description="Disordered" evidence="1">
    <location>
        <begin position="318"/>
        <end position="372"/>
    </location>
</feature>